<sequence>MTTTLFAASHGTSSPHGRLAVSRLVDAVARAVSVPVVPGHVDVEQPDVASAIADSAGTTRAVIVPLLLSAGYHVHVDLAEAALTAAVPTLVTPALGADERLVDVVVMRLAEAGYDRTDSVVLAAAGSSDPRAVDDCRATGRMLAARLGANVTVGFLSASAPSLADAVAEARRDAPNARVVVATYLLAPGYFFDLVGRVDADVVCAPLLTPTSTPRQLVEIVIDRAREATAGPR</sequence>
<keyword evidence="4" id="KW-1185">Reference proteome</keyword>
<dbReference type="InterPro" id="IPR050963">
    <property type="entry name" value="Sirohydro_Cobaltochel/CbiX"/>
</dbReference>
<dbReference type="RefSeq" id="WP_146319434.1">
    <property type="nucleotide sequence ID" value="NZ_CP042305.1"/>
</dbReference>
<dbReference type="GO" id="GO:0016829">
    <property type="term" value="F:lyase activity"/>
    <property type="evidence" value="ECO:0007669"/>
    <property type="project" value="UniProtKB-KW"/>
</dbReference>
<dbReference type="Pfam" id="PF01903">
    <property type="entry name" value="CbiX"/>
    <property type="match status" value="2"/>
</dbReference>
<dbReference type="OrthoDB" id="7345302at2"/>
<proteinExistence type="predicted"/>
<dbReference type="GO" id="GO:0046872">
    <property type="term" value="F:metal ion binding"/>
    <property type="evidence" value="ECO:0007669"/>
    <property type="project" value="UniProtKB-KW"/>
</dbReference>
<name>A0A5B8M2K9_9MICO</name>
<dbReference type="CDD" id="cd03416">
    <property type="entry name" value="CbiX_SirB_N"/>
    <property type="match status" value="1"/>
</dbReference>
<organism evidence="3 4">
    <name type="scientific">Humibacter ginsenosidimutans</name>
    <dbReference type="NCBI Taxonomy" id="2599293"/>
    <lineage>
        <taxon>Bacteria</taxon>
        <taxon>Bacillati</taxon>
        <taxon>Actinomycetota</taxon>
        <taxon>Actinomycetes</taxon>
        <taxon>Micrococcales</taxon>
        <taxon>Microbacteriaceae</taxon>
        <taxon>Humibacter</taxon>
    </lineage>
</organism>
<dbReference type="Proteomes" id="UP000320216">
    <property type="component" value="Chromosome"/>
</dbReference>
<dbReference type="AlphaFoldDB" id="A0A5B8M2K9"/>
<gene>
    <name evidence="3" type="ORF">FPZ11_06670</name>
</gene>
<dbReference type="PANTHER" id="PTHR33542:SF5">
    <property type="entry name" value="FERROCHELATASE CHE1"/>
    <property type="match status" value="1"/>
</dbReference>
<dbReference type="PANTHER" id="PTHR33542">
    <property type="entry name" value="SIROHYDROCHLORIN FERROCHELATASE, CHLOROPLASTIC"/>
    <property type="match status" value="1"/>
</dbReference>
<evidence type="ECO:0000313" key="3">
    <source>
        <dbReference type="EMBL" id="QDZ14486.1"/>
    </source>
</evidence>
<evidence type="ECO:0000256" key="2">
    <source>
        <dbReference type="ARBA" id="ARBA00023239"/>
    </source>
</evidence>
<evidence type="ECO:0000256" key="1">
    <source>
        <dbReference type="ARBA" id="ARBA00022723"/>
    </source>
</evidence>
<protein>
    <submittedName>
        <fullName evidence="3">Cobalamin biosynthesis protein CbiX</fullName>
    </submittedName>
</protein>
<dbReference type="Gene3D" id="3.40.50.1400">
    <property type="match status" value="2"/>
</dbReference>
<dbReference type="InterPro" id="IPR002762">
    <property type="entry name" value="CbiX-like"/>
</dbReference>
<evidence type="ECO:0000313" key="4">
    <source>
        <dbReference type="Proteomes" id="UP000320216"/>
    </source>
</evidence>
<dbReference type="SUPFAM" id="SSF53800">
    <property type="entry name" value="Chelatase"/>
    <property type="match status" value="1"/>
</dbReference>
<accession>A0A5B8M2K9</accession>
<reference evidence="3 4" key="1">
    <citation type="submission" date="2019-07" db="EMBL/GenBank/DDBJ databases">
        <title>Full genome sequence of Humibacter sp. WJ7-1.</title>
        <authorList>
            <person name="Im W.-T."/>
        </authorList>
    </citation>
    <scope>NUCLEOTIDE SEQUENCE [LARGE SCALE GENOMIC DNA]</scope>
    <source>
        <strain evidence="3 4">WJ7-1</strain>
    </source>
</reference>
<keyword evidence="1" id="KW-0479">Metal-binding</keyword>
<dbReference type="EMBL" id="CP042305">
    <property type="protein sequence ID" value="QDZ14486.1"/>
    <property type="molecule type" value="Genomic_DNA"/>
</dbReference>
<keyword evidence="2" id="KW-0456">Lyase</keyword>
<dbReference type="KEGG" id="huw:FPZ11_06670"/>